<feature type="domain" description="Uracil-DNA glycosylase-like" evidence="4">
    <location>
        <begin position="6"/>
        <end position="163"/>
    </location>
</feature>
<dbReference type="InterPro" id="IPR036895">
    <property type="entry name" value="Uracil-DNA_glycosylase-like_sf"/>
</dbReference>
<evidence type="ECO:0000256" key="1">
    <source>
        <dbReference type="ARBA" id="ARBA00022763"/>
    </source>
</evidence>
<evidence type="ECO:0000313" key="6">
    <source>
        <dbReference type="Proteomes" id="UP001312865"/>
    </source>
</evidence>
<protein>
    <submittedName>
        <fullName evidence="5">Mismatch-specific DNA-glycosylase</fullName>
        <ecNumber evidence="5">3.2.2.-</ecNumber>
    </submittedName>
</protein>
<keyword evidence="5" id="KW-0326">Glycosidase</keyword>
<dbReference type="Gene3D" id="3.40.470.10">
    <property type="entry name" value="Uracil-DNA glycosylase-like domain"/>
    <property type="match status" value="1"/>
</dbReference>
<dbReference type="Proteomes" id="UP001312865">
    <property type="component" value="Unassembled WGS sequence"/>
</dbReference>
<organism evidence="5 6">
    <name type="scientific">Bacillus spongiae</name>
    <dbReference type="NCBI Taxonomy" id="2683610"/>
    <lineage>
        <taxon>Bacteria</taxon>
        <taxon>Bacillati</taxon>
        <taxon>Bacillota</taxon>
        <taxon>Bacilli</taxon>
        <taxon>Bacillales</taxon>
        <taxon>Bacillaceae</taxon>
        <taxon>Bacillus</taxon>
    </lineage>
</organism>
<keyword evidence="1" id="KW-0227">DNA damage</keyword>
<dbReference type="SUPFAM" id="SSF52141">
    <property type="entry name" value="Uracil-DNA glycosylase-like"/>
    <property type="match status" value="1"/>
</dbReference>
<reference evidence="5 6" key="1">
    <citation type="journal article" date="2018" name="J. Microbiol.">
        <title>Bacillus spongiae sp. nov., isolated from sponge of Jeju Island.</title>
        <authorList>
            <person name="Lee G.E."/>
            <person name="Im W.T."/>
            <person name="Park J.S."/>
        </authorList>
    </citation>
    <scope>NUCLEOTIDE SEQUENCE [LARGE SCALE GENOMIC DNA]</scope>
    <source>
        <strain evidence="5 6">135PIL107-10</strain>
    </source>
</reference>
<keyword evidence="6" id="KW-1185">Reference proteome</keyword>
<dbReference type="EC" id="3.2.2.-" evidence="5"/>
<accession>A0ABU8HIT8</accession>
<dbReference type="RefSeq" id="WP_336588763.1">
    <property type="nucleotide sequence ID" value="NZ_JBBAXC010000023.1"/>
</dbReference>
<name>A0ABU8HIT8_9BACI</name>
<proteinExistence type="predicted"/>
<dbReference type="Pfam" id="PF03167">
    <property type="entry name" value="UDG"/>
    <property type="match status" value="1"/>
</dbReference>
<dbReference type="CDD" id="cd10028">
    <property type="entry name" value="UDG-F2_TDG_MUG"/>
    <property type="match status" value="1"/>
</dbReference>
<evidence type="ECO:0000313" key="5">
    <source>
        <dbReference type="EMBL" id="MEI5909321.1"/>
    </source>
</evidence>
<keyword evidence="2 5" id="KW-0378">Hydrolase</keyword>
<comment type="caution">
    <text evidence="5">The sequence shown here is derived from an EMBL/GenBank/DDBJ whole genome shotgun (WGS) entry which is preliminary data.</text>
</comment>
<evidence type="ECO:0000259" key="4">
    <source>
        <dbReference type="Pfam" id="PF03167"/>
    </source>
</evidence>
<dbReference type="GO" id="GO:0016798">
    <property type="term" value="F:hydrolase activity, acting on glycosyl bonds"/>
    <property type="evidence" value="ECO:0007669"/>
    <property type="project" value="UniProtKB-KW"/>
</dbReference>
<evidence type="ECO:0000256" key="3">
    <source>
        <dbReference type="ARBA" id="ARBA00023204"/>
    </source>
</evidence>
<evidence type="ECO:0000256" key="2">
    <source>
        <dbReference type="ARBA" id="ARBA00022801"/>
    </source>
</evidence>
<dbReference type="PANTHER" id="PTHR12159">
    <property type="entry name" value="G/T AND G/U MISMATCH-SPECIFIC DNA GLYCOSYLASE"/>
    <property type="match status" value="1"/>
</dbReference>
<sequence>MNEVVDHLQPNLKIVFIGYNPSVRSSEQGHHYAHPSNRFWKILHAASLTPRVFHHSEDQNLLSLGYGFTNIVSRPTKAAADITSIEYDEGRVLLQQKLGIYLPKVAFYVGKGVYQQLTKRKKIYWGKQEESVVGGVIDFVAPSSSGLVRMNIDEMSAIYQQLNRYI</sequence>
<keyword evidence="3" id="KW-0234">DNA repair</keyword>
<dbReference type="InterPro" id="IPR005122">
    <property type="entry name" value="Uracil-DNA_glycosylase-like"/>
</dbReference>
<dbReference type="EMBL" id="JBBAXC010000023">
    <property type="protein sequence ID" value="MEI5909321.1"/>
    <property type="molecule type" value="Genomic_DNA"/>
</dbReference>
<dbReference type="InterPro" id="IPR015637">
    <property type="entry name" value="MUG/TDG"/>
</dbReference>
<dbReference type="PANTHER" id="PTHR12159:SF9">
    <property type="entry name" value="G_T MISMATCH-SPECIFIC THYMINE DNA GLYCOSYLASE"/>
    <property type="match status" value="1"/>
</dbReference>
<gene>
    <name evidence="5" type="ORF">WAK64_19930</name>
</gene>